<sequence>MTYPFVYILFIGGAADKESFLWGNINLPFTHLKPHHIVGSLAELFAQEINTKFGLTTSEHQHISLQYYKIDYLSYTEAFFEELKNFDPLSDTLIEPNCERYINIKKNIGPRTKVYIVGHSLGGWNGAHLAYILAKCGVDIEYLVTLDPVGTGNHEIALISPLMKKAQIYAYEPLPIAKYWFNIQARHIDISKKQMAGLLEDWVAWAGGQWLISKKYATVKIQVCESTNFSHKEASAMFTYRTKLGKSAHKYLLKAVIKAINKQKRQHLNPLHWMAPWI</sequence>
<evidence type="ECO:0000313" key="2">
    <source>
        <dbReference type="Proteomes" id="UP000278542"/>
    </source>
</evidence>
<dbReference type="OrthoDB" id="8596489at2"/>
<dbReference type="RefSeq" id="WP_121145814.1">
    <property type="nucleotide sequence ID" value="NZ_RBWY01000005.1"/>
</dbReference>
<name>A0A495RAK5_9GAMM</name>
<evidence type="ECO:0000313" key="1">
    <source>
        <dbReference type="EMBL" id="RKS84502.1"/>
    </source>
</evidence>
<gene>
    <name evidence="1" type="ORF">DES39_2060</name>
</gene>
<proteinExistence type="predicted"/>
<protein>
    <submittedName>
        <fullName evidence="1">Uncharacterized protein</fullName>
    </submittedName>
</protein>
<dbReference type="EMBL" id="RBWY01000005">
    <property type="protein sequence ID" value="RKS84502.1"/>
    <property type="molecule type" value="Genomic_DNA"/>
</dbReference>
<keyword evidence="2" id="KW-1185">Reference proteome</keyword>
<dbReference type="Gene3D" id="3.40.50.1820">
    <property type="entry name" value="alpha/beta hydrolase"/>
    <property type="match status" value="1"/>
</dbReference>
<dbReference type="InterPro" id="IPR029058">
    <property type="entry name" value="AB_hydrolase_fold"/>
</dbReference>
<accession>A0A495RAK5</accession>
<organism evidence="1 2">
    <name type="scientific">Orbus hercynius</name>
    <dbReference type="NCBI Taxonomy" id="593135"/>
    <lineage>
        <taxon>Bacteria</taxon>
        <taxon>Pseudomonadati</taxon>
        <taxon>Pseudomonadota</taxon>
        <taxon>Gammaproteobacteria</taxon>
        <taxon>Orbales</taxon>
        <taxon>Orbaceae</taxon>
        <taxon>Orbus</taxon>
    </lineage>
</organism>
<dbReference type="AlphaFoldDB" id="A0A495RAK5"/>
<dbReference type="Proteomes" id="UP000278542">
    <property type="component" value="Unassembled WGS sequence"/>
</dbReference>
<comment type="caution">
    <text evidence="1">The sequence shown here is derived from an EMBL/GenBank/DDBJ whole genome shotgun (WGS) entry which is preliminary data.</text>
</comment>
<dbReference type="SUPFAM" id="SSF53474">
    <property type="entry name" value="alpha/beta-Hydrolases"/>
    <property type="match status" value="1"/>
</dbReference>
<reference evidence="1 2" key="1">
    <citation type="submission" date="2018-10" db="EMBL/GenBank/DDBJ databases">
        <title>Genomic Encyclopedia of Type Strains, Phase IV (KMG-IV): sequencing the most valuable type-strain genomes for metagenomic binning, comparative biology and taxonomic classification.</title>
        <authorList>
            <person name="Goeker M."/>
        </authorList>
    </citation>
    <scope>NUCLEOTIDE SEQUENCE [LARGE SCALE GENOMIC DNA]</scope>
    <source>
        <strain evidence="1 2">DSM 22228</strain>
    </source>
</reference>